<dbReference type="EMBL" id="RDQH01000336">
    <property type="protein sequence ID" value="RXH87381.1"/>
    <property type="molecule type" value="Genomic_DNA"/>
</dbReference>
<dbReference type="Proteomes" id="UP000290289">
    <property type="component" value="Chromosome 10"/>
</dbReference>
<evidence type="ECO:0000313" key="3">
    <source>
        <dbReference type="Proteomes" id="UP000290289"/>
    </source>
</evidence>
<dbReference type="AlphaFoldDB" id="A0A498J1Q5"/>
<evidence type="ECO:0000256" key="1">
    <source>
        <dbReference type="SAM" id="MobiDB-lite"/>
    </source>
</evidence>
<feature type="region of interest" description="Disordered" evidence="1">
    <location>
        <begin position="22"/>
        <end position="46"/>
    </location>
</feature>
<keyword evidence="3" id="KW-1185">Reference proteome</keyword>
<reference evidence="2 3" key="1">
    <citation type="submission" date="2018-10" db="EMBL/GenBank/DDBJ databases">
        <title>A high-quality apple genome assembly.</title>
        <authorList>
            <person name="Hu J."/>
        </authorList>
    </citation>
    <scope>NUCLEOTIDE SEQUENCE [LARGE SCALE GENOMIC DNA]</scope>
    <source>
        <strain evidence="3">cv. HFTH1</strain>
        <tissue evidence="2">Young leaf</tissue>
    </source>
</reference>
<accession>A0A498J1Q5</accession>
<name>A0A498J1Q5_MALDO</name>
<sequence>MATRSLTTTPTGTATASVEMDHGHIHPVDPGGPQIPQMQASSTSSVALPISARRIHWHPRTTAQMSPSGSTTEASGTRLGIQS</sequence>
<feature type="region of interest" description="Disordered" evidence="1">
    <location>
        <begin position="58"/>
        <end position="83"/>
    </location>
</feature>
<proteinExistence type="predicted"/>
<organism evidence="2 3">
    <name type="scientific">Malus domestica</name>
    <name type="common">Apple</name>
    <name type="synonym">Pyrus malus</name>
    <dbReference type="NCBI Taxonomy" id="3750"/>
    <lineage>
        <taxon>Eukaryota</taxon>
        <taxon>Viridiplantae</taxon>
        <taxon>Streptophyta</taxon>
        <taxon>Embryophyta</taxon>
        <taxon>Tracheophyta</taxon>
        <taxon>Spermatophyta</taxon>
        <taxon>Magnoliopsida</taxon>
        <taxon>eudicotyledons</taxon>
        <taxon>Gunneridae</taxon>
        <taxon>Pentapetalae</taxon>
        <taxon>rosids</taxon>
        <taxon>fabids</taxon>
        <taxon>Rosales</taxon>
        <taxon>Rosaceae</taxon>
        <taxon>Amygdaloideae</taxon>
        <taxon>Maleae</taxon>
        <taxon>Malus</taxon>
    </lineage>
</organism>
<evidence type="ECO:0000313" key="2">
    <source>
        <dbReference type="EMBL" id="RXH87381.1"/>
    </source>
</evidence>
<feature type="compositionally biased region" description="Polar residues" evidence="1">
    <location>
        <begin position="36"/>
        <end position="46"/>
    </location>
</feature>
<gene>
    <name evidence="2" type="ORF">DVH24_034281</name>
</gene>
<protein>
    <submittedName>
        <fullName evidence="2">Uncharacterized protein</fullName>
    </submittedName>
</protein>
<feature type="compositionally biased region" description="Polar residues" evidence="1">
    <location>
        <begin position="61"/>
        <end position="83"/>
    </location>
</feature>
<comment type="caution">
    <text evidence="2">The sequence shown here is derived from an EMBL/GenBank/DDBJ whole genome shotgun (WGS) entry which is preliminary data.</text>
</comment>